<evidence type="ECO:0000313" key="2">
    <source>
        <dbReference type="EMBL" id="RDD62533.1"/>
    </source>
</evidence>
<dbReference type="RefSeq" id="WP_114581629.1">
    <property type="nucleotide sequence ID" value="NZ_QPMH01000005.1"/>
</dbReference>
<evidence type="ECO:0008006" key="4">
    <source>
        <dbReference type="Google" id="ProtNLM"/>
    </source>
</evidence>
<keyword evidence="3" id="KW-1185">Reference proteome</keyword>
<reference evidence="2 3" key="1">
    <citation type="submission" date="2018-07" db="EMBL/GenBank/DDBJ databases">
        <title>Venubactetium sediminum gen. nov., sp. nov., isolated from a marine solar saltern.</title>
        <authorList>
            <person name="Wang S."/>
        </authorList>
    </citation>
    <scope>NUCLEOTIDE SEQUENCE [LARGE SCALE GENOMIC DNA]</scope>
    <source>
        <strain evidence="2 3">WD2A32</strain>
    </source>
</reference>
<dbReference type="Gene3D" id="2.30.30.220">
    <property type="entry name" value="SspB-like"/>
    <property type="match status" value="1"/>
</dbReference>
<name>A0A369TB26_9PROT</name>
<sequence>MADVGDDLQYDVMVENALRGVVRQALAQVSERGLPGDHHFYITFRSDHPDVQMPEHLRERYPREMTIVLQYQFWDLEVGEEGFAATLSFNNRSERLQVPFDAVIAFADPSVRFGLQFDAGEEDASGESDADAPAQTVEQQNEVGAQDQPAPKEPGDENNVVTLDQFRKKQ</sequence>
<evidence type="ECO:0000313" key="3">
    <source>
        <dbReference type="Proteomes" id="UP000253941"/>
    </source>
</evidence>
<feature type="region of interest" description="Disordered" evidence="1">
    <location>
        <begin position="120"/>
        <end position="170"/>
    </location>
</feature>
<evidence type="ECO:0000256" key="1">
    <source>
        <dbReference type="SAM" id="MobiDB-lite"/>
    </source>
</evidence>
<dbReference type="Proteomes" id="UP000253941">
    <property type="component" value="Unassembled WGS sequence"/>
</dbReference>
<dbReference type="AlphaFoldDB" id="A0A369TB26"/>
<feature type="compositionally biased region" description="Acidic residues" evidence="1">
    <location>
        <begin position="120"/>
        <end position="130"/>
    </location>
</feature>
<accession>A0A369TB26</accession>
<dbReference type="InterPro" id="IPR007481">
    <property type="entry name" value="SspB"/>
</dbReference>
<proteinExistence type="predicted"/>
<protein>
    <recommendedName>
        <fullName evidence="4">Stringent starvation protein B</fullName>
    </recommendedName>
</protein>
<organism evidence="2 3">
    <name type="scientific">Ferruginivarius sediminum</name>
    <dbReference type="NCBI Taxonomy" id="2661937"/>
    <lineage>
        <taxon>Bacteria</taxon>
        <taxon>Pseudomonadati</taxon>
        <taxon>Pseudomonadota</taxon>
        <taxon>Alphaproteobacteria</taxon>
        <taxon>Rhodospirillales</taxon>
        <taxon>Rhodospirillaceae</taxon>
        <taxon>Ferruginivarius</taxon>
    </lineage>
</organism>
<comment type="caution">
    <text evidence="2">The sequence shown here is derived from an EMBL/GenBank/DDBJ whole genome shotgun (WGS) entry which is preliminary data.</text>
</comment>
<gene>
    <name evidence="2" type="ORF">DRB17_07765</name>
</gene>
<dbReference type="Pfam" id="PF04386">
    <property type="entry name" value="SspB"/>
    <property type="match status" value="1"/>
</dbReference>
<dbReference type="SUPFAM" id="SSF101738">
    <property type="entry name" value="SspB-like"/>
    <property type="match status" value="1"/>
</dbReference>
<dbReference type="EMBL" id="QPMH01000005">
    <property type="protein sequence ID" value="RDD62533.1"/>
    <property type="molecule type" value="Genomic_DNA"/>
</dbReference>
<dbReference type="InterPro" id="IPR036760">
    <property type="entry name" value="SspB-like_sf"/>
</dbReference>